<sequence length="273" mass="29340">MPRGDFEAGAADYAKIADVVSGRIASATLKQLPPLRSNSSVLDLACGNGAVTNTVIKEALAEGHDPPPAVLGLDLAQSMINLYQQRADSNSWGTVSSKVQDAQNLLGIPNNEFDLVFMNFGIMYTPNASQCAREVYRVLKPGGYAVFTTWKEAGIPQLMGRASAAVGSPPAMSPMDNGWNTKEKLLSIVHDGGFRTDDVEIKMIQTQWEGGSADGIIEALSAPFWNPLHDGTSEATSTWQKALRENLTPEQKKTGSVDMLAWACLAKKGEILE</sequence>
<dbReference type="EMBL" id="JANRMS010000063">
    <property type="protein sequence ID" value="KAJ3547918.1"/>
    <property type="molecule type" value="Genomic_DNA"/>
</dbReference>
<keyword evidence="2" id="KW-1185">Reference proteome</keyword>
<evidence type="ECO:0000313" key="1">
    <source>
        <dbReference type="EMBL" id="KAJ3547918.1"/>
    </source>
</evidence>
<comment type="caution">
    <text evidence="1">The sequence shown here is derived from an EMBL/GenBank/DDBJ whole genome shotgun (WGS) entry which is preliminary data.</text>
</comment>
<proteinExistence type="predicted"/>
<reference evidence="1" key="1">
    <citation type="submission" date="2022-08" db="EMBL/GenBank/DDBJ databases">
        <title>Genome Sequence of Fusarium decemcellulare.</title>
        <authorList>
            <person name="Buettner E."/>
        </authorList>
    </citation>
    <scope>NUCLEOTIDE SEQUENCE</scope>
    <source>
        <strain evidence="1">Babe19</strain>
    </source>
</reference>
<protein>
    <submittedName>
        <fullName evidence="1">Uncharacterized protein</fullName>
    </submittedName>
</protein>
<accession>A0ACC1SWZ5</accession>
<dbReference type="Proteomes" id="UP001148629">
    <property type="component" value="Unassembled WGS sequence"/>
</dbReference>
<gene>
    <name evidence="1" type="ORF">NM208_g1266</name>
</gene>
<name>A0ACC1SWZ5_9HYPO</name>
<evidence type="ECO:0000313" key="2">
    <source>
        <dbReference type="Proteomes" id="UP001148629"/>
    </source>
</evidence>
<organism evidence="1 2">
    <name type="scientific">Fusarium decemcellulare</name>
    <dbReference type="NCBI Taxonomy" id="57161"/>
    <lineage>
        <taxon>Eukaryota</taxon>
        <taxon>Fungi</taxon>
        <taxon>Dikarya</taxon>
        <taxon>Ascomycota</taxon>
        <taxon>Pezizomycotina</taxon>
        <taxon>Sordariomycetes</taxon>
        <taxon>Hypocreomycetidae</taxon>
        <taxon>Hypocreales</taxon>
        <taxon>Nectriaceae</taxon>
        <taxon>Fusarium</taxon>
        <taxon>Fusarium decemcellulare species complex</taxon>
    </lineage>
</organism>